<organism evidence="7 8">
    <name type="scientific">Helianthus annuus</name>
    <name type="common">Common sunflower</name>
    <dbReference type="NCBI Taxonomy" id="4232"/>
    <lineage>
        <taxon>Eukaryota</taxon>
        <taxon>Viridiplantae</taxon>
        <taxon>Streptophyta</taxon>
        <taxon>Embryophyta</taxon>
        <taxon>Tracheophyta</taxon>
        <taxon>Spermatophyta</taxon>
        <taxon>Magnoliopsida</taxon>
        <taxon>eudicotyledons</taxon>
        <taxon>Gunneridae</taxon>
        <taxon>Pentapetalae</taxon>
        <taxon>asterids</taxon>
        <taxon>campanulids</taxon>
        <taxon>Asterales</taxon>
        <taxon>Asteraceae</taxon>
        <taxon>Asteroideae</taxon>
        <taxon>Heliantheae alliance</taxon>
        <taxon>Heliantheae</taxon>
        <taxon>Helianthus</taxon>
    </lineage>
</organism>
<dbReference type="PROSITE" id="PS50927">
    <property type="entry name" value="BULB_LECTIN"/>
    <property type="match status" value="1"/>
</dbReference>
<dbReference type="CDD" id="cd00028">
    <property type="entry name" value="B_lectin"/>
    <property type="match status" value="1"/>
</dbReference>
<evidence type="ECO:0000256" key="4">
    <source>
        <dbReference type="SAM" id="SignalP"/>
    </source>
</evidence>
<keyword evidence="6" id="KW-0418">Kinase</keyword>
<keyword evidence="3" id="KW-0325">Glycoprotein</keyword>
<dbReference type="SMART" id="SM00108">
    <property type="entry name" value="B_lectin"/>
    <property type="match status" value="1"/>
</dbReference>
<reference evidence="6" key="3">
    <citation type="submission" date="2020-06" db="EMBL/GenBank/DDBJ databases">
        <title>Helianthus annuus Genome sequencing and assembly Release 2.</title>
        <authorList>
            <person name="Gouzy J."/>
            <person name="Langlade N."/>
            <person name="Munos S."/>
        </authorList>
    </citation>
    <scope>NUCLEOTIDE SEQUENCE</scope>
    <source>
        <tissue evidence="6">Leaves</tissue>
    </source>
</reference>
<evidence type="ECO:0000256" key="2">
    <source>
        <dbReference type="ARBA" id="ARBA00023157"/>
    </source>
</evidence>
<evidence type="ECO:0000259" key="5">
    <source>
        <dbReference type="PROSITE" id="PS50927"/>
    </source>
</evidence>
<dbReference type="InParanoid" id="A0A251RSI8"/>
<dbReference type="GO" id="GO:0030246">
    <property type="term" value="F:carbohydrate binding"/>
    <property type="evidence" value="ECO:0007669"/>
    <property type="project" value="UniProtKB-KW"/>
</dbReference>
<dbReference type="AlphaFoldDB" id="A0A251RSI8"/>
<evidence type="ECO:0000256" key="1">
    <source>
        <dbReference type="ARBA" id="ARBA00022729"/>
    </source>
</evidence>
<keyword evidence="8" id="KW-1185">Reference proteome</keyword>
<name>A0A251RSI8_HELAN</name>
<dbReference type="OMA" id="DITWSIS"/>
<dbReference type="InterPro" id="IPR000858">
    <property type="entry name" value="S_locus_glycoprot_dom"/>
</dbReference>
<dbReference type="GO" id="GO:0048544">
    <property type="term" value="P:recognition of pollen"/>
    <property type="evidence" value="ECO:0007669"/>
    <property type="project" value="InterPro"/>
</dbReference>
<evidence type="ECO:0000256" key="3">
    <source>
        <dbReference type="ARBA" id="ARBA00023180"/>
    </source>
</evidence>
<dbReference type="InterPro" id="IPR001480">
    <property type="entry name" value="Bulb-type_lectin_dom"/>
</dbReference>
<keyword evidence="6" id="KW-0723">Serine/threonine-protein kinase</keyword>
<keyword evidence="7" id="KW-0430">Lectin</keyword>
<feature type="signal peptide" evidence="4">
    <location>
        <begin position="1"/>
        <end position="25"/>
    </location>
</feature>
<reference evidence="6 8" key="1">
    <citation type="journal article" date="2017" name="Nature">
        <title>The sunflower genome provides insights into oil metabolism, flowering and Asterid evolution.</title>
        <authorList>
            <person name="Badouin H."/>
            <person name="Gouzy J."/>
            <person name="Grassa C.J."/>
            <person name="Murat F."/>
            <person name="Staton S.E."/>
            <person name="Cottret L."/>
            <person name="Lelandais-Briere C."/>
            <person name="Owens G.L."/>
            <person name="Carrere S."/>
            <person name="Mayjonade B."/>
            <person name="Legrand L."/>
            <person name="Gill N."/>
            <person name="Kane N.C."/>
            <person name="Bowers J.E."/>
            <person name="Hubner S."/>
            <person name="Bellec A."/>
            <person name="Berard A."/>
            <person name="Berges H."/>
            <person name="Blanchet N."/>
            <person name="Boniface M.C."/>
            <person name="Brunel D."/>
            <person name="Catrice O."/>
            <person name="Chaidir N."/>
            <person name="Claudel C."/>
            <person name="Donnadieu C."/>
            <person name="Faraut T."/>
            <person name="Fievet G."/>
            <person name="Helmstetter N."/>
            <person name="King M."/>
            <person name="Knapp S.J."/>
            <person name="Lai Z."/>
            <person name="Le Paslier M.C."/>
            <person name="Lippi Y."/>
            <person name="Lorenzon L."/>
            <person name="Mandel J.R."/>
            <person name="Marage G."/>
            <person name="Marchand G."/>
            <person name="Marquand E."/>
            <person name="Bret-Mestries E."/>
            <person name="Morien E."/>
            <person name="Nambeesan S."/>
            <person name="Nguyen T."/>
            <person name="Pegot-Espagnet P."/>
            <person name="Pouilly N."/>
            <person name="Raftis F."/>
            <person name="Sallet E."/>
            <person name="Schiex T."/>
            <person name="Thomas J."/>
            <person name="Vandecasteele C."/>
            <person name="Vares D."/>
            <person name="Vear F."/>
            <person name="Vautrin S."/>
            <person name="Crespi M."/>
            <person name="Mangin B."/>
            <person name="Burke J.M."/>
            <person name="Salse J."/>
            <person name="Munos S."/>
            <person name="Vincourt P."/>
            <person name="Rieseberg L.H."/>
            <person name="Langlade N.B."/>
        </authorList>
    </citation>
    <scope>NUCLEOTIDE SEQUENCE [LARGE SCALE GENOMIC DNA]</scope>
    <source>
        <strain evidence="8">cv. SF193</strain>
        <tissue evidence="6">Leaves</tissue>
    </source>
</reference>
<dbReference type="InterPro" id="IPR036426">
    <property type="entry name" value="Bulb-type_lectin_dom_sf"/>
</dbReference>
<accession>A0A251RSI8</accession>
<keyword evidence="1 4" id="KW-0732">Signal</keyword>
<keyword evidence="2" id="KW-1015">Disulfide bond</keyword>
<dbReference type="Pfam" id="PF00954">
    <property type="entry name" value="S_locus_glycop"/>
    <property type="match status" value="1"/>
</dbReference>
<keyword evidence="6" id="KW-0808">Transferase</keyword>
<protein>
    <submittedName>
        <fullName evidence="6">Non-specific serine/threonine protein kinase</fullName>
        <ecNumber evidence="6">2.7.11.1</ecNumber>
    </submittedName>
    <submittedName>
        <fullName evidence="7">Putative S-locus glycoprotein domain, Bulb-type lectin domain protein</fullName>
    </submittedName>
</protein>
<dbReference type="EMBL" id="MNCJ02000322">
    <property type="protein sequence ID" value="KAF5798951.1"/>
    <property type="molecule type" value="Genomic_DNA"/>
</dbReference>
<dbReference type="Proteomes" id="UP000215914">
    <property type="component" value="Chromosome 17"/>
</dbReference>
<dbReference type="EMBL" id="CM007906">
    <property type="protein sequence ID" value="OTF87385.1"/>
    <property type="molecule type" value="Genomic_DNA"/>
</dbReference>
<feature type="domain" description="Bulb-type lectin" evidence="5">
    <location>
        <begin position="29"/>
        <end position="138"/>
    </location>
</feature>
<dbReference type="GO" id="GO:0004674">
    <property type="term" value="F:protein serine/threonine kinase activity"/>
    <property type="evidence" value="ECO:0007669"/>
    <property type="project" value="UniProtKB-KW"/>
</dbReference>
<dbReference type="Pfam" id="PF01453">
    <property type="entry name" value="B_lectin"/>
    <property type="match status" value="1"/>
</dbReference>
<proteinExistence type="predicted"/>
<reference evidence="7" key="2">
    <citation type="submission" date="2017-02" db="EMBL/GenBank/DDBJ databases">
        <title>Sunflower complete genome.</title>
        <authorList>
            <person name="Langlade N."/>
            <person name="Munos S."/>
        </authorList>
    </citation>
    <scope>NUCLEOTIDE SEQUENCE [LARGE SCALE GENOMIC DNA]</scope>
    <source>
        <tissue evidence="7">Leaves</tissue>
    </source>
</reference>
<dbReference type="EC" id="2.7.11.1" evidence="6"/>
<evidence type="ECO:0000313" key="7">
    <source>
        <dbReference type="EMBL" id="OTF87385.1"/>
    </source>
</evidence>
<dbReference type="SUPFAM" id="SSF51110">
    <property type="entry name" value="alpha-D-mannose-specific plant lectins"/>
    <property type="match status" value="1"/>
</dbReference>
<feature type="chain" id="PRO_5041059368" evidence="4">
    <location>
        <begin position="26"/>
        <end position="309"/>
    </location>
</feature>
<sequence length="309" mass="34753">MQRLNMILFYCCCLLFILITDGASGAAVNDTIFPNQTHKDGDTIVSAGGIFELGFFNPGNSSMRYLGIWYTCSLLDASSMLKISDEGSLQLLSLRNTLVWSSPSYKLATNSNPVAQLLETGNLVIRDEVSNNISWQSFDHPGDTWLPGMKIGVDLVTGIHMNLTSWKTSNNPSLGSYTVWMDTNGYPHLFYERDDVLESRIEYWNGLGFSGVLSLRPNNLNAFDFVVTDREIYTILVTNTFVTRMILDPQGNFVQLVWNDIKQSWQNYANTLQDFCDRYTLCGPYGICRINYAPVCSCIGGFEPRVPKE</sequence>
<evidence type="ECO:0000313" key="8">
    <source>
        <dbReference type="Proteomes" id="UP000215914"/>
    </source>
</evidence>
<evidence type="ECO:0000313" key="6">
    <source>
        <dbReference type="EMBL" id="KAF5798951.1"/>
    </source>
</evidence>
<dbReference type="PANTHER" id="PTHR32444:SF241">
    <property type="entry name" value="NON-SPECIFIC SERINE_THREONINE PROTEIN KINASE"/>
    <property type="match status" value="1"/>
</dbReference>
<dbReference type="Gramene" id="mRNA:HanXRQr2_Chr07g0298991">
    <property type="protein sequence ID" value="mRNA:HanXRQr2_Chr07g0298991"/>
    <property type="gene ID" value="HanXRQr2_Chr07g0298991"/>
</dbReference>
<dbReference type="Gene3D" id="2.90.10.10">
    <property type="entry name" value="Bulb-type lectin domain"/>
    <property type="match status" value="1"/>
</dbReference>
<dbReference type="PANTHER" id="PTHR32444">
    <property type="entry name" value="BULB-TYPE LECTIN DOMAIN-CONTAINING PROTEIN"/>
    <property type="match status" value="1"/>
</dbReference>
<gene>
    <name evidence="7" type="ORF">HannXRQ_Chr17g0561221</name>
    <name evidence="6" type="ORF">HanXRQr2_Chr07g0298991</name>
</gene>